<dbReference type="AlphaFoldDB" id="A0A831UDB3"/>
<protein>
    <recommendedName>
        <fullName evidence="2">WYL domain-containing protein</fullName>
    </recommendedName>
</protein>
<accession>A0A831UDB3</accession>
<gene>
    <name evidence="1" type="ORF">ENQ87_06450</name>
</gene>
<organism evidence="1">
    <name type="scientific">Geobacter metallireducens</name>
    <dbReference type="NCBI Taxonomy" id="28232"/>
    <lineage>
        <taxon>Bacteria</taxon>
        <taxon>Pseudomonadati</taxon>
        <taxon>Thermodesulfobacteriota</taxon>
        <taxon>Desulfuromonadia</taxon>
        <taxon>Geobacterales</taxon>
        <taxon>Geobacteraceae</taxon>
        <taxon>Geobacter</taxon>
    </lineage>
</organism>
<comment type="caution">
    <text evidence="1">The sequence shown here is derived from an EMBL/GenBank/DDBJ whole genome shotgun (WGS) entry which is preliminary data.</text>
</comment>
<dbReference type="EMBL" id="DSOV01000025">
    <property type="protein sequence ID" value="HEN42005.1"/>
    <property type="molecule type" value="Genomic_DNA"/>
</dbReference>
<evidence type="ECO:0000313" key="1">
    <source>
        <dbReference type="EMBL" id="HEN42005.1"/>
    </source>
</evidence>
<reference evidence="1" key="1">
    <citation type="journal article" date="2020" name="mSystems">
        <title>Genome- and Community-Level Interaction Insights into Carbon Utilization and Element Cycling Functions of Hydrothermarchaeota in Hydrothermal Sediment.</title>
        <authorList>
            <person name="Zhou Z."/>
            <person name="Liu Y."/>
            <person name="Xu W."/>
            <person name="Pan J."/>
            <person name="Luo Z.H."/>
            <person name="Li M."/>
        </authorList>
    </citation>
    <scope>NUCLEOTIDE SEQUENCE [LARGE SCALE GENOMIC DNA]</scope>
    <source>
        <strain evidence="1">SpSt-349</strain>
    </source>
</reference>
<evidence type="ECO:0008006" key="2">
    <source>
        <dbReference type="Google" id="ProtNLM"/>
    </source>
</evidence>
<name>A0A831UDB3_GEOME</name>
<proteinExistence type="predicted"/>
<sequence>MRNTIIQAIREKRILIFTYDGHPRVVEPHCYGLTRTGKEAIRCYQTGGTGVKPDVTPWHLMTVAKMMNLQMTEDSFSTTRPGYKRGDEHMTTIFEQL</sequence>